<comment type="caution">
    <text evidence="6">The sequence shown here is derived from an EMBL/GenBank/DDBJ whole genome shotgun (WGS) entry which is preliminary data.</text>
</comment>
<feature type="compositionally biased region" description="Low complexity" evidence="3">
    <location>
        <begin position="554"/>
        <end position="573"/>
    </location>
</feature>
<evidence type="ECO:0000256" key="3">
    <source>
        <dbReference type="SAM" id="MobiDB-lite"/>
    </source>
</evidence>
<feature type="region of interest" description="Disordered" evidence="3">
    <location>
        <begin position="1023"/>
        <end position="1052"/>
    </location>
</feature>
<evidence type="ECO:0000256" key="1">
    <source>
        <dbReference type="ARBA" id="ARBA00022443"/>
    </source>
</evidence>
<evidence type="ECO:0000259" key="5">
    <source>
        <dbReference type="PROSITE" id="PS50200"/>
    </source>
</evidence>
<dbReference type="OrthoDB" id="196165at2759"/>
<name>A0A369JKL2_HYPMA</name>
<dbReference type="InParanoid" id="A0A369JKL2"/>
<dbReference type="STRING" id="39966.A0A369JKL2"/>
<dbReference type="PANTHER" id="PTHR47775:SF1">
    <property type="entry name" value="BUD SITE SELECTION PROTEIN 14"/>
    <property type="match status" value="1"/>
</dbReference>
<feature type="region of interest" description="Disordered" evidence="3">
    <location>
        <begin position="215"/>
        <end position="634"/>
    </location>
</feature>
<dbReference type="SMART" id="SM00326">
    <property type="entry name" value="SH3"/>
    <property type="match status" value="1"/>
</dbReference>
<dbReference type="Gene3D" id="2.30.30.40">
    <property type="entry name" value="SH3 Domains"/>
    <property type="match status" value="1"/>
</dbReference>
<protein>
    <recommendedName>
        <fullName evidence="8">Tip elongation aberrant protein Tea4</fullName>
    </recommendedName>
</protein>
<feature type="compositionally biased region" description="Basic and acidic residues" evidence="3">
    <location>
        <begin position="394"/>
        <end position="414"/>
    </location>
</feature>
<dbReference type="GO" id="GO:0015630">
    <property type="term" value="C:microtubule cytoskeleton"/>
    <property type="evidence" value="ECO:0007669"/>
    <property type="project" value="TreeGrafter"/>
</dbReference>
<dbReference type="GO" id="GO:0008104">
    <property type="term" value="P:intracellular protein localization"/>
    <property type="evidence" value="ECO:0007669"/>
    <property type="project" value="TreeGrafter"/>
</dbReference>
<feature type="compositionally biased region" description="Acidic residues" evidence="3">
    <location>
        <begin position="42"/>
        <end position="69"/>
    </location>
</feature>
<dbReference type="InterPro" id="IPR001452">
    <property type="entry name" value="SH3_domain"/>
</dbReference>
<feature type="compositionally biased region" description="Polar residues" evidence="3">
    <location>
        <begin position="159"/>
        <end position="168"/>
    </location>
</feature>
<feature type="region of interest" description="Disordered" evidence="3">
    <location>
        <begin position="1160"/>
        <end position="1261"/>
    </location>
</feature>
<dbReference type="InterPro" id="IPR029071">
    <property type="entry name" value="Ubiquitin-like_domsf"/>
</dbReference>
<feature type="compositionally biased region" description="Polar residues" evidence="3">
    <location>
        <begin position="588"/>
        <end position="610"/>
    </location>
</feature>
<feature type="compositionally biased region" description="Polar residues" evidence="3">
    <location>
        <begin position="1212"/>
        <end position="1232"/>
    </location>
</feature>
<proteinExistence type="predicted"/>
<dbReference type="PROSITE" id="PS50200">
    <property type="entry name" value="RA"/>
    <property type="match status" value="1"/>
</dbReference>
<feature type="compositionally biased region" description="Low complexity" evidence="3">
    <location>
        <begin position="301"/>
        <end position="337"/>
    </location>
</feature>
<accession>A0A369JKL2</accession>
<dbReference type="GO" id="GO:0030950">
    <property type="term" value="P:establishment or maintenance of actin cytoskeleton polarity"/>
    <property type="evidence" value="ECO:0007669"/>
    <property type="project" value="TreeGrafter"/>
</dbReference>
<dbReference type="GO" id="GO:0007165">
    <property type="term" value="P:signal transduction"/>
    <property type="evidence" value="ECO:0007669"/>
    <property type="project" value="InterPro"/>
</dbReference>
<feature type="compositionally biased region" description="Polar residues" evidence="3">
    <location>
        <begin position="338"/>
        <end position="347"/>
    </location>
</feature>
<dbReference type="InterPro" id="IPR036028">
    <property type="entry name" value="SH3-like_dom_sf"/>
</dbReference>
<dbReference type="PROSITE" id="PS50002">
    <property type="entry name" value="SH3"/>
    <property type="match status" value="1"/>
</dbReference>
<feature type="compositionally biased region" description="Polar residues" evidence="3">
    <location>
        <begin position="479"/>
        <end position="491"/>
    </location>
</feature>
<evidence type="ECO:0000256" key="2">
    <source>
        <dbReference type="PROSITE-ProRule" id="PRU00192"/>
    </source>
</evidence>
<evidence type="ECO:0000313" key="6">
    <source>
        <dbReference type="EMBL" id="RDB20253.1"/>
    </source>
</evidence>
<feature type="region of interest" description="Disordered" evidence="3">
    <location>
        <begin position="159"/>
        <end position="199"/>
    </location>
</feature>
<feature type="compositionally biased region" description="Acidic residues" evidence="3">
    <location>
        <begin position="220"/>
        <end position="248"/>
    </location>
</feature>
<feature type="compositionally biased region" description="Acidic residues" evidence="3">
    <location>
        <begin position="261"/>
        <end position="274"/>
    </location>
</feature>
<evidence type="ECO:0000259" key="4">
    <source>
        <dbReference type="PROSITE" id="PS50002"/>
    </source>
</evidence>
<dbReference type="Proteomes" id="UP000076154">
    <property type="component" value="Unassembled WGS sequence"/>
</dbReference>
<feature type="compositionally biased region" description="Low complexity" evidence="3">
    <location>
        <begin position="1169"/>
        <end position="1185"/>
    </location>
</feature>
<evidence type="ECO:0008006" key="8">
    <source>
        <dbReference type="Google" id="ProtNLM"/>
    </source>
</evidence>
<dbReference type="Pfam" id="PF00788">
    <property type="entry name" value="RA"/>
    <property type="match status" value="1"/>
</dbReference>
<dbReference type="PANTHER" id="PTHR47775">
    <property type="entry name" value="BUD SITE SELECTION PROTEIN 14"/>
    <property type="match status" value="1"/>
</dbReference>
<feature type="compositionally biased region" description="Low complexity" evidence="3">
    <location>
        <begin position="514"/>
        <end position="532"/>
    </location>
</feature>
<sequence length="1383" mass="152302">MQAAVDTRRPTRQDTFDLREQIHQDDHAQLHAHADAASATYTDDEEHSVLEDDSEGEDHEQFMDDDDDGSSSLSIPNESIDFDLVYSLHSFAATVEGQANVVKGDSLYLMDDSNSYWWLVRVLKTQEVGYIPAENIETPFERLARLNKHRNVDLALPTQQEQTESLHVSQDRLHNNASSRSGSNQTPSPLPLGNGSRSGRSIQFTAALSVHRYPPAIWREEEEEEDPDTEWDDEGYEDEDQGLAEEQMDQQRAEDGGPEGMEPDDGMVWEDGAVEEVQASKMQPQGVTLPSALQAGVVRDQQQQQQQLQAAQEQQQQLQQQRELAAQQQAQQQQQAQTVPAQSLRTSSSRERLNQDVSRTIDPAEATETRKVTVTPTIARGGEGEAYLPSAIMEKQEEERTKRIREEEMAEEARKRPKGKEKMAPPVSSASLARPSSGGKLRKEHRESDDDSGKDKKKKGSVFGGLFGRKKDKKDKNASIGSFDSSDVTSRASEESSRSGHTRASTAEGMVSPTTATALQQQQQQSLSLRASVDAKRNEQQQPHTPERPPQVSQHASQLRQRDQQQQALYQQYLNRSPSSPPEAQPSYGLQSASAVMPSGPSSYHSPTGSASGGLGPPVSRPRPGSLILTQSVMDGQGPGVPELSVIRVFAGQNLQTEATFKTVLLNSSTTSAELIRQATQRFRLSLGEDELGEYFLTVKQVEGGSLAVLRPDEKPLMVFDQLVVEAMEMPKVKRSSVGSISSVASNLSMHPAIKKLPMNDFTDDSAVKFYLNRKGNNLAGDSVIGHGEEADETLIADSSFDSDGHTLRPHYLTVSTNHNVTPERFTSPSFRFPLQLVIYPDDLPDDMIFHPSTEAIVFKDTLRGPDASMAPTVSPALRKKVFVFPKNITVAEVIEIGLERFGISEGVVDGGDEIEDKSTKRRSSTRVRYGLVINTGSHGERELAPSSRVIEAFPRPPTLRAAERPTSLNKRRSVDSTLVLGSLEDVSPDDPVFILRRAISYRNSTYRHRMSAPLDEIALQKLHRDSASSASSSDPANNSHDAGHHKSQPSRQEIIARQREATRANQRAILSAQTNSVRGMDVLLPGNAMLRSSRYDVNDRMRYSYVEPDGETYDISDIVEEELRETNSANRNDLLEGVLGRKDAVGEKLNRVLSKIKSGKSKEKDLASLSSMDSSRRSGSVSEYSMDDAPADRRLGTRSISPPGSEGLISKSPTEFSQTLSRSSSATGTNDRQSRPGTTTPTGKPAGAGPGNPNSRRQPSIASVMSDLSGYATAPTHVSTSRNEERESPRLVATPKPQQRRLVIPKDDFGVAHMLTIIEYKDAQPKVALPPLDPVDALLFGRPIDTQSLHPQVREIYAPAFKQLEELDRMLDDYLGQALAGH</sequence>
<dbReference type="InterPro" id="IPR053039">
    <property type="entry name" value="Polarity_Bud-Selection_Reg"/>
</dbReference>
<feature type="compositionally biased region" description="Low complexity" evidence="3">
    <location>
        <begin position="1237"/>
        <end position="1255"/>
    </location>
</feature>
<gene>
    <name evidence="6" type="ORF">Hypma_012584</name>
</gene>
<feature type="domain" description="SH3" evidence="4">
    <location>
        <begin position="80"/>
        <end position="141"/>
    </location>
</feature>
<evidence type="ECO:0000313" key="7">
    <source>
        <dbReference type="Proteomes" id="UP000076154"/>
    </source>
</evidence>
<feature type="region of interest" description="Disordered" evidence="3">
    <location>
        <begin position="32"/>
        <end position="74"/>
    </location>
</feature>
<dbReference type="SUPFAM" id="SSF50044">
    <property type="entry name" value="SH3-domain"/>
    <property type="match status" value="1"/>
</dbReference>
<dbReference type="InterPro" id="IPR000159">
    <property type="entry name" value="RA_dom"/>
</dbReference>
<feature type="domain" description="Ras-associating" evidence="5">
    <location>
        <begin position="646"/>
        <end position="777"/>
    </location>
</feature>
<dbReference type="SUPFAM" id="SSF54236">
    <property type="entry name" value="Ubiquitin-like"/>
    <property type="match status" value="1"/>
</dbReference>
<dbReference type="GO" id="GO:0051286">
    <property type="term" value="C:cell tip"/>
    <property type="evidence" value="ECO:0007669"/>
    <property type="project" value="TreeGrafter"/>
</dbReference>
<keyword evidence="7" id="KW-1185">Reference proteome</keyword>
<feature type="compositionally biased region" description="Low complexity" evidence="3">
    <location>
        <begin position="1028"/>
        <end position="1041"/>
    </location>
</feature>
<organism evidence="6 7">
    <name type="scientific">Hypsizygus marmoreus</name>
    <name type="common">White beech mushroom</name>
    <name type="synonym">Agaricus marmoreus</name>
    <dbReference type="NCBI Taxonomy" id="39966"/>
    <lineage>
        <taxon>Eukaryota</taxon>
        <taxon>Fungi</taxon>
        <taxon>Dikarya</taxon>
        <taxon>Basidiomycota</taxon>
        <taxon>Agaricomycotina</taxon>
        <taxon>Agaricomycetes</taxon>
        <taxon>Agaricomycetidae</taxon>
        <taxon>Agaricales</taxon>
        <taxon>Tricholomatineae</taxon>
        <taxon>Lyophyllaceae</taxon>
        <taxon>Hypsizygus</taxon>
    </lineage>
</organism>
<feature type="compositionally biased region" description="Polar residues" evidence="3">
    <location>
        <begin position="175"/>
        <end position="187"/>
    </location>
</feature>
<feature type="region of interest" description="Disordered" evidence="3">
    <location>
        <begin position="1274"/>
        <end position="1297"/>
    </location>
</feature>
<reference evidence="6" key="1">
    <citation type="submission" date="2018-04" db="EMBL/GenBank/DDBJ databases">
        <title>Whole genome sequencing of Hypsizygus marmoreus.</title>
        <authorList>
            <person name="Choi I.-G."/>
            <person name="Min B."/>
            <person name="Kim J.-G."/>
            <person name="Kim S."/>
            <person name="Oh Y.-L."/>
            <person name="Kong W.-S."/>
            <person name="Park H."/>
            <person name="Jeong J."/>
            <person name="Song E.-S."/>
        </authorList>
    </citation>
    <scope>NUCLEOTIDE SEQUENCE [LARGE SCALE GENOMIC DNA]</scope>
    <source>
        <strain evidence="6">51987-8</strain>
    </source>
</reference>
<feature type="compositionally biased region" description="Basic and acidic residues" evidence="3">
    <location>
        <begin position="444"/>
        <end position="454"/>
    </location>
</feature>
<dbReference type="EMBL" id="LUEZ02000069">
    <property type="protein sequence ID" value="RDB20253.1"/>
    <property type="molecule type" value="Genomic_DNA"/>
</dbReference>
<dbReference type="Pfam" id="PF00018">
    <property type="entry name" value="SH3_1"/>
    <property type="match status" value="1"/>
</dbReference>
<dbReference type="Gene3D" id="3.10.20.90">
    <property type="entry name" value="Phosphatidylinositol 3-kinase Catalytic Subunit, Chain A, domain 1"/>
    <property type="match status" value="1"/>
</dbReference>
<keyword evidence="1 2" id="KW-0728">SH3 domain</keyword>